<dbReference type="Proteomes" id="UP000607559">
    <property type="component" value="Unassembled WGS sequence"/>
</dbReference>
<protein>
    <recommendedName>
        <fullName evidence="1">DNA helicase Pif1-like DEAD-box helicase domain-containing protein</fullName>
    </recommendedName>
</protein>
<feature type="domain" description="DNA helicase Pif1-like DEAD-box helicase" evidence="1">
    <location>
        <begin position="30"/>
        <end position="218"/>
    </location>
</feature>
<dbReference type="CDD" id="cd18809">
    <property type="entry name" value="SF1_C_RecD"/>
    <property type="match status" value="1"/>
</dbReference>
<dbReference type="Gene3D" id="2.30.30.940">
    <property type="match status" value="1"/>
</dbReference>
<name>A0A8J2UBY9_9BACT</name>
<dbReference type="InterPro" id="IPR027417">
    <property type="entry name" value="P-loop_NTPase"/>
</dbReference>
<dbReference type="InterPro" id="IPR010285">
    <property type="entry name" value="DNA_helicase_pif1-like_DEAD"/>
</dbReference>
<dbReference type="FunFam" id="3.40.50.300:FF:001498">
    <property type="entry name" value="ATP-dependent DNA helicase"/>
    <property type="match status" value="1"/>
</dbReference>
<gene>
    <name evidence="2" type="ORF">GCM10011511_19000</name>
</gene>
<dbReference type="GO" id="GO:0000723">
    <property type="term" value="P:telomere maintenance"/>
    <property type="evidence" value="ECO:0007669"/>
    <property type="project" value="InterPro"/>
</dbReference>
<evidence type="ECO:0000313" key="3">
    <source>
        <dbReference type="Proteomes" id="UP000607559"/>
    </source>
</evidence>
<reference evidence="2" key="2">
    <citation type="submission" date="2020-09" db="EMBL/GenBank/DDBJ databases">
        <authorList>
            <person name="Sun Q."/>
            <person name="Zhou Y."/>
        </authorList>
    </citation>
    <scope>NUCLEOTIDE SEQUENCE</scope>
    <source>
        <strain evidence="2">CGMCC 1.15448</strain>
    </source>
</reference>
<accession>A0A8J2UBY9</accession>
<dbReference type="RefSeq" id="WP_188930934.1">
    <property type="nucleotide sequence ID" value="NZ_BMJC01000002.1"/>
</dbReference>
<dbReference type="EMBL" id="BMJC01000002">
    <property type="protein sequence ID" value="GGA95920.1"/>
    <property type="molecule type" value="Genomic_DNA"/>
</dbReference>
<dbReference type="Pfam" id="PF05970">
    <property type="entry name" value="PIF1"/>
    <property type="match status" value="1"/>
</dbReference>
<dbReference type="AlphaFoldDB" id="A0A8J2UBY9"/>
<dbReference type="Gene3D" id="3.40.50.300">
    <property type="entry name" value="P-loop containing nucleotide triphosphate hydrolases"/>
    <property type="match status" value="2"/>
</dbReference>
<sequence>MKSLLNLILGKANPRLVITEEFRQAFHWMEHTNSCVYITGKAGTGKSTLLTWFRQQTKKRHVILAPTGIAALNVRGATIHSFFRLPLQVVEPHHIQPDAERAPLFQKLDTIIIDEVSMVRADVMDAIDHTLKLYRKNDAPFGGVQLICFGDLYQLLPTLNKDLTGYFQSRFGGHCFFNARVFNNIQLQYIQLQTIFRQKDETFKQLLNAIRENNITDDQLSVLNTRYLPGHLIPPDDIRLTLTTTNKVADSINTERMAGLPGKPHRFEAATDGNRDPNSCPADPILILKKGAQVMMLKNDPERRWVNGSLGRITRIGRDKITVRIGKHSYPVERATWEIVEYRYNRQQQNIEPGAAATFTQFPLRPAWAMTIHKSQGRTFEQVIIDLGPGAFTHGQTYVALSRCTSLEGIILKTPIRRKDLILDPGVQQFITTHANSGSAA</sequence>
<dbReference type="GO" id="GO:0003678">
    <property type="term" value="F:DNA helicase activity"/>
    <property type="evidence" value="ECO:0007669"/>
    <property type="project" value="InterPro"/>
</dbReference>
<comment type="caution">
    <text evidence="2">The sequence shown here is derived from an EMBL/GenBank/DDBJ whole genome shotgun (WGS) entry which is preliminary data.</text>
</comment>
<dbReference type="PANTHER" id="PTHR47642">
    <property type="entry name" value="ATP-DEPENDENT DNA HELICASE"/>
    <property type="match status" value="1"/>
</dbReference>
<proteinExistence type="predicted"/>
<dbReference type="InterPro" id="IPR051055">
    <property type="entry name" value="PIF1_helicase"/>
</dbReference>
<reference evidence="2" key="1">
    <citation type="journal article" date="2014" name="Int. J. Syst. Evol. Microbiol.">
        <title>Complete genome sequence of Corynebacterium casei LMG S-19264T (=DSM 44701T), isolated from a smear-ripened cheese.</title>
        <authorList>
            <consortium name="US DOE Joint Genome Institute (JGI-PGF)"/>
            <person name="Walter F."/>
            <person name="Albersmeier A."/>
            <person name="Kalinowski J."/>
            <person name="Ruckert C."/>
        </authorList>
    </citation>
    <scope>NUCLEOTIDE SEQUENCE</scope>
    <source>
        <strain evidence="2">CGMCC 1.15448</strain>
    </source>
</reference>
<evidence type="ECO:0000259" key="1">
    <source>
        <dbReference type="Pfam" id="PF05970"/>
    </source>
</evidence>
<dbReference type="SUPFAM" id="SSF52540">
    <property type="entry name" value="P-loop containing nucleoside triphosphate hydrolases"/>
    <property type="match status" value="2"/>
</dbReference>
<organism evidence="2 3">
    <name type="scientific">Puia dinghuensis</name>
    <dbReference type="NCBI Taxonomy" id="1792502"/>
    <lineage>
        <taxon>Bacteria</taxon>
        <taxon>Pseudomonadati</taxon>
        <taxon>Bacteroidota</taxon>
        <taxon>Chitinophagia</taxon>
        <taxon>Chitinophagales</taxon>
        <taxon>Chitinophagaceae</taxon>
        <taxon>Puia</taxon>
    </lineage>
</organism>
<keyword evidence="3" id="KW-1185">Reference proteome</keyword>
<evidence type="ECO:0000313" key="2">
    <source>
        <dbReference type="EMBL" id="GGA95920.1"/>
    </source>
</evidence>
<dbReference type="GO" id="GO:0006281">
    <property type="term" value="P:DNA repair"/>
    <property type="evidence" value="ECO:0007669"/>
    <property type="project" value="InterPro"/>
</dbReference>